<evidence type="ECO:0000313" key="2">
    <source>
        <dbReference type="Proteomes" id="UP000478052"/>
    </source>
</evidence>
<accession>A0A6G0XM20</accession>
<keyword evidence="2" id="KW-1185">Reference proteome</keyword>
<protein>
    <submittedName>
        <fullName evidence="1">DUF4806 domain-containing protein</fullName>
    </submittedName>
</protein>
<sequence>MKTDLSNNVIPLKDVIPEKYFHFGIAYSIKNNYLFNDENYILKLVIGIDGLPQLKVPIVHFGIFYVIYQGWPT</sequence>
<gene>
    <name evidence="1" type="ORF">FWK35_00025690</name>
</gene>
<organism evidence="1 2">
    <name type="scientific">Aphis craccivora</name>
    <name type="common">Cowpea aphid</name>
    <dbReference type="NCBI Taxonomy" id="307492"/>
    <lineage>
        <taxon>Eukaryota</taxon>
        <taxon>Metazoa</taxon>
        <taxon>Ecdysozoa</taxon>
        <taxon>Arthropoda</taxon>
        <taxon>Hexapoda</taxon>
        <taxon>Insecta</taxon>
        <taxon>Pterygota</taxon>
        <taxon>Neoptera</taxon>
        <taxon>Paraneoptera</taxon>
        <taxon>Hemiptera</taxon>
        <taxon>Sternorrhyncha</taxon>
        <taxon>Aphidomorpha</taxon>
        <taxon>Aphidoidea</taxon>
        <taxon>Aphididae</taxon>
        <taxon>Aphidini</taxon>
        <taxon>Aphis</taxon>
        <taxon>Aphis</taxon>
    </lineage>
</organism>
<dbReference type="EMBL" id="VUJU01007714">
    <property type="protein sequence ID" value="KAF0741429.1"/>
    <property type="molecule type" value="Genomic_DNA"/>
</dbReference>
<dbReference type="Proteomes" id="UP000478052">
    <property type="component" value="Unassembled WGS sequence"/>
</dbReference>
<evidence type="ECO:0000313" key="1">
    <source>
        <dbReference type="EMBL" id="KAF0741429.1"/>
    </source>
</evidence>
<proteinExistence type="predicted"/>
<comment type="caution">
    <text evidence="1">The sequence shown here is derived from an EMBL/GenBank/DDBJ whole genome shotgun (WGS) entry which is preliminary data.</text>
</comment>
<dbReference type="AlphaFoldDB" id="A0A6G0XM20"/>
<reference evidence="1 2" key="1">
    <citation type="submission" date="2019-08" db="EMBL/GenBank/DDBJ databases">
        <title>Whole genome of Aphis craccivora.</title>
        <authorList>
            <person name="Voronova N.V."/>
            <person name="Shulinski R.S."/>
            <person name="Bandarenka Y.V."/>
            <person name="Zhorov D.G."/>
            <person name="Warner D."/>
        </authorList>
    </citation>
    <scope>NUCLEOTIDE SEQUENCE [LARGE SCALE GENOMIC DNA]</scope>
    <source>
        <strain evidence="1">180601</strain>
        <tissue evidence="1">Whole Body</tissue>
    </source>
</reference>
<name>A0A6G0XM20_APHCR</name>